<dbReference type="RefSeq" id="WP_212520663.1">
    <property type="nucleotide sequence ID" value="NZ_JAGSOH010000089.1"/>
</dbReference>
<dbReference type="GO" id="GO:0051782">
    <property type="term" value="P:negative regulation of cell division"/>
    <property type="evidence" value="ECO:0007669"/>
    <property type="project" value="TreeGrafter"/>
</dbReference>
<name>A0A941ILZ3_9ACTN</name>
<evidence type="ECO:0000313" key="3">
    <source>
        <dbReference type="EMBL" id="MBR7829528.1"/>
    </source>
</evidence>
<dbReference type="SUPFAM" id="SSF52540">
    <property type="entry name" value="P-loop containing nucleoside triphosphate hydrolases"/>
    <property type="match status" value="1"/>
</dbReference>
<dbReference type="AlphaFoldDB" id="A0A941ILZ3"/>
<dbReference type="Proteomes" id="UP000676325">
    <property type="component" value="Unassembled WGS sequence"/>
</dbReference>
<dbReference type="Gene3D" id="3.40.50.300">
    <property type="entry name" value="P-loop containing nucleotide triphosphate hydrolases"/>
    <property type="match status" value="1"/>
</dbReference>
<keyword evidence="4" id="KW-1185">Reference proteome</keyword>
<dbReference type="GO" id="GO:0005829">
    <property type="term" value="C:cytosol"/>
    <property type="evidence" value="ECO:0007669"/>
    <property type="project" value="TreeGrafter"/>
</dbReference>
<keyword evidence="1" id="KW-0547">Nucleotide-binding</keyword>
<evidence type="ECO:0000256" key="1">
    <source>
        <dbReference type="ARBA" id="ARBA00022741"/>
    </source>
</evidence>
<dbReference type="GO" id="GO:0016887">
    <property type="term" value="F:ATP hydrolysis activity"/>
    <property type="evidence" value="ECO:0007669"/>
    <property type="project" value="TreeGrafter"/>
</dbReference>
<dbReference type="EMBL" id="JAGSOH010000089">
    <property type="protein sequence ID" value="MBR7829528.1"/>
    <property type="molecule type" value="Genomic_DNA"/>
</dbReference>
<reference evidence="3" key="1">
    <citation type="submission" date="2021-04" db="EMBL/GenBank/DDBJ databases">
        <title>Genome based classification of Actinospica acidithermotolerans sp. nov., an actinobacterium isolated from an Indonesian hot spring.</title>
        <authorList>
            <person name="Kusuma A.B."/>
            <person name="Putra K.E."/>
            <person name="Nafisah S."/>
            <person name="Loh J."/>
            <person name="Nouioui I."/>
            <person name="Goodfellow M."/>
        </authorList>
    </citation>
    <scope>NUCLEOTIDE SEQUENCE</scope>
    <source>
        <strain evidence="3">MGRD01-02</strain>
    </source>
</reference>
<dbReference type="PANTHER" id="PTHR43384:SF6">
    <property type="entry name" value="SEPTUM SITE-DETERMINING PROTEIN MIND HOMOLOG, CHLOROPLASTIC"/>
    <property type="match status" value="1"/>
</dbReference>
<gene>
    <name evidence="3" type="ORF">KDK95_24700</name>
</gene>
<accession>A0A941ILZ3</accession>
<evidence type="ECO:0000313" key="4">
    <source>
        <dbReference type="Proteomes" id="UP000676325"/>
    </source>
</evidence>
<organism evidence="3 4">
    <name type="scientific">Actinospica acidithermotolerans</name>
    <dbReference type="NCBI Taxonomy" id="2828514"/>
    <lineage>
        <taxon>Bacteria</taxon>
        <taxon>Bacillati</taxon>
        <taxon>Actinomycetota</taxon>
        <taxon>Actinomycetes</taxon>
        <taxon>Catenulisporales</taxon>
        <taxon>Actinospicaceae</taxon>
        <taxon>Actinospica</taxon>
    </lineage>
</organism>
<evidence type="ECO:0000256" key="2">
    <source>
        <dbReference type="ARBA" id="ARBA00022840"/>
    </source>
</evidence>
<comment type="caution">
    <text evidence="3">The sequence shown here is derived from an EMBL/GenBank/DDBJ whole genome shotgun (WGS) entry which is preliminary data.</text>
</comment>
<protein>
    <submittedName>
        <fullName evidence="3">ParA family protein</fullName>
    </submittedName>
</protein>
<dbReference type="GO" id="GO:0005524">
    <property type="term" value="F:ATP binding"/>
    <property type="evidence" value="ECO:0007669"/>
    <property type="project" value="UniProtKB-KW"/>
</dbReference>
<dbReference type="InterPro" id="IPR027417">
    <property type="entry name" value="P-loop_NTPase"/>
</dbReference>
<dbReference type="NCBIfam" id="NF040564">
    <property type="entry name" value="SCO2523_fam"/>
    <property type="match status" value="1"/>
</dbReference>
<dbReference type="GO" id="GO:0009898">
    <property type="term" value="C:cytoplasmic side of plasma membrane"/>
    <property type="evidence" value="ECO:0007669"/>
    <property type="project" value="TreeGrafter"/>
</dbReference>
<dbReference type="InterPro" id="IPR050625">
    <property type="entry name" value="ParA/MinD_ATPase"/>
</dbReference>
<proteinExistence type="predicted"/>
<keyword evidence="2" id="KW-0067">ATP-binding</keyword>
<sequence>MLIFATSDKGGTGRSVTGCNIAYRRALQGEDVAYLDFDFGSPTAGAIFDIPDAERGVSDRGLHSYLRSGLEPVELDIATESNRESLRDMPPSSGRLVLVPGDRGGGEFGRSQELVPRCISLFNRLEQEYAVSVIDLSAGRSYAADLALAVTGDERMRQVTSRWLVFHRWTRQHIIAANGLVFGENGILEAGKLHGHDPQRLRDSIRFVRTAVVNLEAPQFTMGRPAQEAWSRVCNNDLKELAARNGLGLSTLLGEVPLDPVLQWREQIISDADVVVSKIANPATVEAFDAIAARLSEDSTWEGL</sequence>
<dbReference type="PANTHER" id="PTHR43384">
    <property type="entry name" value="SEPTUM SITE-DETERMINING PROTEIN MIND HOMOLOG, CHLOROPLASTIC-RELATED"/>
    <property type="match status" value="1"/>
</dbReference>